<evidence type="ECO:0008006" key="2">
    <source>
        <dbReference type="Google" id="ProtNLM"/>
    </source>
</evidence>
<reference evidence="1" key="1">
    <citation type="submission" date="2020-04" db="EMBL/GenBank/DDBJ databases">
        <authorList>
            <person name="Chiriac C."/>
            <person name="Salcher M."/>
            <person name="Ghai R."/>
            <person name="Kavagutti S V."/>
        </authorList>
    </citation>
    <scope>NUCLEOTIDE SEQUENCE</scope>
</reference>
<organism evidence="1">
    <name type="scientific">uncultured Caudovirales phage</name>
    <dbReference type="NCBI Taxonomy" id="2100421"/>
    <lineage>
        <taxon>Viruses</taxon>
        <taxon>Duplodnaviria</taxon>
        <taxon>Heunggongvirae</taxon>
        <taxon>Uroviricota</taxon>
        <taxon>Caudoviricetes</taxon>
        <taxon>Peduoviridae</taxon>
        <taxon>Maltschvirus</taxon>
        <taxon>Maltschvirus maltsch</taxon>
    </lineage>
</organism>
<accession>A0A6J5LCE7</accession>
<gene>
    <name evidence="1" type="ORF">UFOVP118_9</name>
</gene>
<protein>
    <recommendedName>
        <fullName evidence="2">WYL domain containing protein</fullName>
    </recommendedName>
</protein>
<evidence type="ECO:0000313" key="1">
    <source>
        <dbReference type="EMBL" id="CAB4129369.1"/>
    </source>
</evidence>
<name>A0A6J5LCE7_9CAUD</name>
<dbReference type="EMBL" id="LR796234">
    <property type="protein sequence ID" value="CAB4129369.1"/>
    <property type="molecule type" value="Genomic_DNA"/>
</dbReference>
<proteinExistence type="predicted"/>
<dbReference type="InterPro" id="IPR024401">
    <property type="entry name" value="WYL_prot"/>
</dbReference>
<dbReference type="Pfam" id="PF10902">
    <property type="entry name" value="WYL_2"/>
    <property type="match status" value="1"/>
</dbReference>
<sequence>MDLSKFVEQSNGKFVTVEFIKKDGSLRKINGRLGVTSPLKGGKSTLDANQYITIYSMADKGYRAINKDTIQSVSIEGVMMVKKGGK</sequence>